<dbReference type="Gene3D" id="1.10.150.130">
    <property type="match status" value="1"/>
</dbReference>
<dbReference type="EMBL" id="CP020809">
    <property type="protein sequence ID" value="ART70700.1"/>
    <property type="molecule type" value="Genomic_DNA"/>
</dbReference>
<sequence>MLAHMARRPEWVKVVETSAGKRYEVRVHASRPDGTRFQHKKRFKAVEEAVKWRSTLISEVAHGTHVAPAELTVQQAVESWLQGQRIRPKTMSAYVTALRPIVDHLGDRRVQSITKDDIEQVVQALRDGKSAMGTWNAPEKLKGKKTRAAWSPASINPMLAHTRSVFADLVDQGAVARNVAALVKPLPSERAKLNTLDAEQIATLLKSTAGQTLDIAWRLALNGMRRGEILALRWDDVDLTAKTLAISAARLAIPGGSETGAPKTTSSIRELPLTSDLTVALRRERKRQSELKLFLGEKWADTGLVVVDEFGKPPHPDTVTHAWADALKDAGLPHVRLHDARHSCATLMHLNGVPETVIAAWLGHTDARFTLSVYTHSTNSALADAAAKLDVITAGSTARPAK</sequence>
<dbReference type="PROSITE" id="PS51900">
    <property type="entry name" value="CB"/>
    <property type="match status" value="1"/>
</dbReference>
<reference evidence="6 7" key="1">
    <citation type="submission" date="2017-04" db="EMBL/GenBank/DDBJ databases">
        <title>Whole Genome Sequence of 1,4-Dioxane Degrading Bacterium Mycobacterium dioxanotrophicus PH-06.</title>
        <authorList>
            <person name="He Y."/>
        </authorList>
    </citation>
    <scope>NUCLEOTIDE SEQUENCE [LARGE SCALE GENOMIC DNA]</scope>
    <source>
        <strain evidence="6 7">PH-06</strain>
    </source>
</reference>
<dbReference type="InterPro" id="IPR011010">
    <property type="entry name" value="DNA_brk_join_enz"/>
</dbReference>
<keyword evidence="2" id="KW-0233">DNA recombination</keyword>
<dbReference type="PANTHER" id="PTHR30349:SF91">
    <property type="entry name" value="INTA PROTEIN"/>
    <property type="match status" value="1"/>
</dbReference>
<evidence type="ECO:0000313" key="6">
    <source>
        <dbReference type="EMBL" id="ART70700.1"/>
    </source>
</evidence>
<evidence type="ECO:0000259" key="5">
    <source>
        <dbReference type="PROSITE" id="PS51900"/>
    </source>
</evidence>
<feature type="domain" description="Tyr recombinase" evidence="4">
    <location>
        <begin position="191"/>
        <end position="387"/>
    </location>
</feature>
<dbReference type="KEGG" id="mdx:BTO20_21085"/>
<dbReference type="OrthoDB" id="4326943at2"/>
<dbReference type="InterPro" id="IPR002104">
    <property type="entry name" value="Integrase_catalytic"/>
</dbReference>
<dbReference type="InterPro" id="IPR050090">
    <property type="entry name" value="Tyrosine_recombinase_XerCD"/>
</dbReference>
<organism evidence="6 7">
    <name type="scientific">Mycobacterium dioxanotrophicus</name>
    <dbReference type="NCBI Taxonomy" id="482462"/>
    <lineage>
        <taxon>Bacteria</taxon>
        <taxon>Bacillati</taxon>
        <taxon>Actinomycetota</taxon>
        <taxon>Actinomycetes</taxon>
        <taxon>Mycobacteriales</taxon>
        <taxon>Mycobacteriaceae</taxon>
        <taxon>Mycobacterium</taxon>
    </lineage>
</organism>
<dbReference type="GO" id="GO:0006310">
    <property type="term" value="P:DNA recombination"/>
    <property type="evidence" value="ECO:0007669"/>
    <property type="project" value="UniProtKB-KW"/>
</dbReference>
<feature type="domain" description="Core-binding (CB)" evidence="5">
    <location>
        <begin position="71"/>
        <end position="170"/>
    </location>
</feature>
<dbReference type="CDD" id="cd01189">
    <property type="entry name" value="INT_ICEBs1_C_like"/>
    <property type="match status" value="1"/>
</dbReference>
<dbReference type="Gene3D" id="1.10.443.10">
    <property type="entry name" value="Intergrase catalytic core"/>
    <property type="match status" value="1"/>
</dbReference>
<dbReference type="GO" id="GO:0003677">
    <property type="term" value="F:DNA binding"/>
    <property type="evidence" value="ECO:0007669"/>
    <property type="project" value="UniProtKB-UniRule"/>
</dbReference>
<name>A0A1Y0C661_9MYCO</name>
<dbReference type="InterPro" id="IPR044068">
    <property type="entry name" value="CB"/>
</dbReference>
<dbReference type="AlphaFoldDB" id="A0A1Y0C661"/>
<keyword evidence="7" id="KW-1185">Reference proteome</keyword>
<evidence type="ECO:0000313" key="7">
    <source>
        <dbReference type="Proteomes" id="UP000195331"/>
    </source>
</evidence>
<dbReference type="Pfam" id="PF00589">
    <property type="entry name" value="Phage_integrase"/>
    <property type="match status" value="1"/>
</dbReference>
<keyword evidence="1 3" id="KW-0238">DNA-binding</keyword>
<evidence type="ECO:0000256" key="2">
    <source>
        <dbReference type="ARBA" id="ARBA00023172"/>
    </source>
</evidence>
<gene>
    <name evidence="6" type="ORF">BTO20_21085</name>
</gene>
<dbReference type="GO" id="GO:0015074">
    <property type="term" value="P:DNA integration"/>
    <property type="evidence" value="ECO:0007669"/>
    <property type="project" value="InterPro"/>
</dbReference>
<proteinExistence type="predicted"/>
<dbReference type="Proteomes" id="UP000195331">
    <property type="component" value="Chromosome"/>
</dbReference>
<dbReference type="PANTHER" id="PTHR30349">
    <property type="entry name" value="PHAGE INTEGRASE-RELATED"/>
    <property type="match status" value="1"/>
</dbReference>
<evidence type="ECO:0000256" key="1">
    <source>
        <dbReference type="ARBA" id="ARBA00023125"/>
    </source>
</evidence>
<evidence type="ECO:0000256" key="3">
    <source>
        <dbReference type="PROSITE-ProRule" id="PRU01248"/>
    </source>
</evidence>
<protein>
    <submittedName>
        <fullName evidence="6">Site-specific integrase</fullName>
    </submittedName>
</protein>
<evidence type="ECO:0000259" key="4">
    <source>
        <dbReference type="PROSITE" id="PS51898"/>
    </source>
</evidence>
<dbReference type="SUPFAM" id="SSF56349">
    <property type="entry name" value="DNA breaking-rejoining enzymes"/>
    <property type="match status" value="1"/>
</dbReference>
<dbReference type="InterPro" id="IPR013762">
    <property type="entry name" value="Integrase-like_cat_sf"/>
</dbReference>
<dbReference type="PROSITE" id="PS51898">
    <property type="entry name" value="TYR_RECOMBINASE"/>
    <property type="match status" value="1"/>
</dbReference>
<dbReference type="InterPro" id="IPR010998">
    <property type="entry name" value="Integrase_recombinase_N"/>
</dbReference>
<accession>A0A1Y0C661</accession>